<accession>A0A9W7HDH5</accession>
<dbReference type="PROSITE" id="PS50158">
    <property type="entry name" value="ZF_CCHC"/>
    <property type="match status" value="1"/>
</dbReference>
<evidence type="ECO:0000256" key="1">
    <source>
        <dbReference type="PROSITE-ProRule" id="PRU00047"/>
    </source>
</evidence>
<evidence type="ECO:0000259" key="3">
    <source>
        <dbReference type="PROSITE" id="PS50158"/>
    </source>
</evidence>
<gene>
    <name evidence="4" type="ORF">HRI_001216500</name>
</gene>
<dbReference type="AlphaFoldDB" id="A0A9W7HDH5"/>
<keyword evidence="1" id="KW-0479">Metal-binding</keyword>
<reference evidence="4" key="1">
    <citation type="submission" date="2023-05" db="EMBL/GenBank/DDBJ databases">
        <title>Genome and transcriptome analyses reveal genes involved in the formation of fine ridges on petal epidermal cells in Hibiscus trionum.</title>
        <authorList>
            <person name="Koshimizu S."/>
            <person name="Masuda S."/>
            <person name="Ishii T."/>
            <person name="Shirasu K."/>
            <person name="Hoshino A."/>
            <person name="Arita M."/>
        </authorList>
    </citation>
    <scope>NUCLEOTIDE SEQUENCE</scope>
    <source>
        <strain evidence="4">Hamamatsu line</strain>
    </source>
</reference>
<dbReference type="InterPro" id="IPR025558">
    <property type="entry name" value="DUF4283"/>
</dbReference>
<feature type="domain" description="CCHC-type" evidence="3">
    <location>
        <begin position="260"/>
        <end position="275"/>
    </location>
</feature>
<dbReference type="Pfam" id="PF14111">
    <property type="entry name" value="DUF4283"/>
    <property type="match status" value="1"/>
</dbReference>
<dbReference type="PANTHER" id="PTHR31286">
    <property type="entry name" value="GLYCINE-RICH CELL WALL STRUCTURAL PROTEIN 1.8-LIKE"/>
    <property type="match status" value="1"/>
</dbReference>
<dbReference type="InterPro" id="IPR001878">
    <property type="entry name" value="Znf_CCHC"/>
</dbReference>
<organism evidence="4 5">
    <name type="scientific">Hibiscus trionum</name>
    <name type="common">Flower of an hour</name>
    <dbReference type="NCBI Taxonomy" id="183268"/>
    <lineage>
        <taxon>Eukaryota</taxon>
        <taxon>Viridiplantae</taxon>
        <taxon>Streptophyta</taxon>
        <taxon>Embryophyta</taxon>
        <taxon>Tracheophyta</taxon>
        <taxon>Spermatophyta</taxon>
        <taxon>Magnoliopsida</taxon>
        <taxon>eudicotyledons</taxon>
        <taxon>Gunneridae</taxon>
        <taxon>Pentapetalae</taxon>
        <taxon>rosids</taxon>
        <taxon>malvids</taxon>
        <taxon>Malvales</taxon>
        <taxon>Malvaceae</taxon>
        <taxon>Malvoideae</taxon>
        <taxon>Hibiscus</taxon>
    </lineage>
</organism>
<dbReference type="OrthoDB" id="994572at2759"/>
<protein>
    <recommendedName>
        <fullName evidence="3">CCHC-type domain-containing protein</fullName>
    </recommendedName>
</protein>
<keyword evidence="1" id="KW-0863">Zinc-finger</keyword>
<evidence type="ECO:0000313" key="4">
    <source>
        <dbReference type="EMBL" id="GMI75472.1"/>
    </source>
</evidence>
<keyword evidence="1" id="KW-0862">Zinc</keyword>
<feature type="region of interest" description="Disordered" evidence="2">
    <location>
        <begin position="309"/>
        <end position="328"/>
    </location>
</feature>
<feature type="region of interest" description="Disordered" evidence="2">
    <location>
        <begin position="458"/>
        <end position="491"/>
    </location>
</feature>
<keyword evidence="5" id="KW-1185">Reference proteome</keyword>
<dbReference type="InterPro" id="IPR040256">
    <property type="entry name" value="At4g02000-like"/>
</dbReference>
<comment type="caution">
    <text evidence="4">The sequence shown here is derived from an EMBL/GenBank/DDBJ whole genome shotgun (WGS) entry which is preliminary data.</text>
</comment>
<proteinExistence type="predicted"/>
<dbReference type="EMBL" id="BSYR01000011">
    <property type="protein sequence ID" value="GMI75472.1"/>
    <property type="molecule type" value="Genomic_DNA"/>
</dbReference>
<dbReference type="GO" id="GO:0008270">
    <property type="term" value="F:zinc ion binding"/>
    <property type="evidence" value="ECO:0007669"/>
    <property type="project" value="UniProtKB-KW"/>
</dbReference>
<dbReference type="GO" id="GO:0003676">
    <property type="term" value="F:nucleic acid binding"/>
    <property type="evidence" value="ECO:0007669"/>
    <property type="project" value="InterPro"/>
</dbReference>
<name>A0A9W7HDH5_HIBTR</name>
<feature type="compositionally biased region" description="Polar residues" evidence="2">
    <location>
        <begin position="463"/>
        <end position="477"/>
    </location>
</feature>
<evidence type="ECO:0000313" key="5">
    <source>
        <dbReference type="Proteomes" id="UP001165190"/>
    </source>
</evidence>
<dbReference type="PANTHER" id="PTHR31286:SF99">
    <property type="entry name" value="DUF4283 DOMAIN-CONTAINING PROTEIN"/>
    <property type="match status" value="1"/>
</dbReference>
<sequence>MEVESTPPDNVVMADAEGVPVTGSPAAGDQLGAAKGKLSFRDMVVGQRSEGQKDNFICDLDVDLEADDVVIGSVGEVPEIKFSERVHRIIDDKLAKSLVVRLLGRSIGYRALHNRVHMMWKSVGEISIVDLDNEYFLARFAMESDYESVLSGGPWVIYGSYLTVQPWSRDFSTAIDHPRKLLVWLRLPGLPYRYYSSSIFEAITGVLGEVIRVDFNTIEGSRGKFARLAVVVDLEKPLIPAIINDGRYQLIEYEGLSHICFSCGKYGHLQDVCENSAANKGKAKAMENIVPEKTDRFGPWMQAPSRRRRATLTKEKVPMQAAPKQHPGSRFRPLIVESEGRDAAMAAEVVGEKQDVAPNANGRRVKKGVTGSIADGVMSVGADAASGTAKEGVSGDILAVVTDSMDVGAAGRSVAVNMKGVVIESSPEVPFASADVIVVEQSTLPASNHTAVRVMDDGGRQPLQETNGRQNVGSNRGSGHKGPSRNRLAPKGVALKGAKARNLIAPH</sequence>
<evidence type="ECO:0000256" key="2">
    <source>
        <dbReference type="SAM" id="MobiDB-lite"/>
    </source>
</evidence>
<dbReference type="Proteomes" id="UP001165190">
    <property type="component" value="Unassembled WGS sequence"/>
</dbReference>